<accession>A0A8H7VK04</accession>
<dbReference type="Proteomes" id="UP000646827">
    <property type="component" value="Unassembled WGS sequence"/>
</dbReference>
<dbReference type="EMBL" id="JAEPRB010000062">
    <property type="protein sequence ID" value="KAG2223385.1"/>
    <property type="molecule type" value="Genomic_DNA"/>
</dbReference>
<evidence type="ECO:0008006" key="3">
    <source>
        <dbReference type="Google" id="ProtNLM"/>
    </source>
</evidence>
<reference evidence="1 2" key="1">
    <citation type="submission" date="2020-12" db="EMBL/GenBank/DDBJ databases">
        <title>Metabolic potential, ecology and presence of endohyphal bacteria is reflected in genomic diversity of Mucoromycotina.</title>
        <authorList>
            <person name="Muszewska A."/>
            <person name="Okrasinska A."/>
            <person name="Steczkiewicz K."/>
            <person name="Drgas O."/>
            <person name="Orlowska M."/>
            <person name="Perlinska-Lenart U."/>
            <person name="Aleksandrzak-Piekarczyk T."/>
            <person name="Szatraj K."/>
            <person name="Zielenkiewicz U."/>
            <person name="Pilsyk S."/>
            <person name="Malc E."/>
            <person name="Mieczkowski P."/>
            <person name="Kruszewska J.S."/>
            <person name="Biernat P."/>
            <person name="Pawlowska J."/>
        </authorList>
    </citation>
    <scope>NUCLEOTIDE SEQUENCE [LARGE SCALE GENOMIC DNA]</scope>
    <source>
        <strain evidence="1 2">CBS 142.35</strain>
    </source>
</reference>
<dbReference type="AlphaFoldDB" id="A0A8H7VK04"/>
<protein>
    <recommendedName>
        <fullName evidence="3">Reverse transcriptase zinc-binding domain-containing protein</fullName>
    </recommendedName>
</protein>
<keyword evidence="2" id="KW-1185">Reference proteome</keyword>
<proteinExistence type="predicted"/>
<dbReference type="OrthoDB" id="2273311at2759"/>
<comment type="caution">
    <text evidence="1">The sequence shown here is derived from an EMBL/GenBank/DDBJ whole genome shotgun (WGS) entry which is preliminary data.</text>
</comment>
<gene>
    <name evidence="1" type="ORF">INT45_002880</name>
</gene>
<name>A0A8H7VK04_9FUNG</name>
<evidence type="ECO:0000313" key="2">
    <source>
        <dbReference type="Proteomes" id="UP000646827"/>
    </source>
</evidence>
<evidence type="ECO:0000313" key="1">
    <source>
        <dbReference type="EMBL" id="KAG2223385.1"/>
    </source>
</evidence>
<sequence length="144" mass="16951">MFSVGRNLWFRAVDHTLPTSQRLHDLIPEFRITNICQLCHITIDSSSHFLVSCPLRWAVWTRTWGPIFYCEPDEHNLLRVIMDLRWDLIPPNSFVKYTNVIQGTLLAIWRSHWNLIFNNRPFDPLQVSRSALKIIHSLQAPSDD</sequence>
<organism evidence="1 2">
    <name type="scientific">Circinella minor</name>
    <dbReference type="NCBI Taxonomy" id="1195481"/>
    <lineage>
        <taxon>Eukaryota</taxon>
        <taxon>Fungi</taxon>
        <taxon>Fungi incertae sedis</taxon>
        <taxon>Mucoromycota</taxon>
        <taxon>Mucoromycotina</taxon>
        <taxon>Mucoromycetes</taxon>
        <taxon>Mucorales</taxon>
        <taxon>Lichtheimiaceae</taxon>
        <taxon>Circinella</taxon>
    </lineage>
</organism>